<dbReference type="Proteomes" id="UP001139207">
    <property type="component" value="Unassembled WGS sequence"/>
</dbReference>
<dbReference type="CDD" id="cd08704">
    <property type="entry name" value="Met_tRNA_FMT_C"/>
    <property type="match status" value="1"/>
</dbReference>
<dbReference type="HAMAP" id="MF_00182">
    <property type="entry name" value="Formyl_trans"/>
    <property type="match status" value="1"/>
</dbReference>
<dbReference type="PANTHER" id="PTHR11138:SF5">
    <property type="entry name" value="METHIONYL-TRNA FORMYLTRANSFERASE, MITOCHONDRIAL"/>
    <property type="match status" value="1"/>
</dbReference>
<dbReference type="InterPro" id="IPR002376">
    <property type="entry name" value="Formyl_transf_N"/>
</dbReference>
<dbReference type="Pfam" id="PF00551">
    <property type="entry name" value="Formyl_trans_N"/>
    <property type="match status" value="1"/>
</dbReference>
<dbReference type="InterPro" id="IPR044135">
    <property type="entry name" value="Met-tRNA-FMT_C"/>
</dbReference>
<evidence type="ECO:0000256" key="3">
    <source>
        <dbReference type="ARBA" id="ARBA00022679"/>
    </source>
</evidence>
<evidence type="ECO:0000313" key="9">
    <source>
        <dbReference type="Proteomes" id="UP001139207"/>
    </source>
</evidence>
<evidence type="ECO:0000256" key="1">
    <source>
        <dbReference type="ARBA" id="ARBA00010699"/>
    </source>
</evidence>
<dbReference type="Pfam" id="PF02911">
    <property type="entry name" value="Formyl_trans_C"/>
    <property type="match status" value="1"/>
</dbReference>
<dbReference type="PANTHER" id="PTHR11138">
    <property type="entry name" value="METHIONYL-TRNA FORMYLTRANSFERASE"/>
    <property type="match status" value="1"/>
</dbReference>
<organism evidence="8 9">
    <name type="scientific">Corynebacterium kalidii</name>
    <dbReference type="NCBI Taxonomy" id="2931982"/>
    <lineage>
        <taxon>Bacteria</taxon>
        <taxon>Bacillati</taxon>
        <taxon>Actinomycetota</taxon>
        <taxon>Actinomycetes</taxon>
        <taxon>Mycobacteriales</taxon>
        <taxon>Corynebacteriaceae</taxon>
        <taxon>Corynebacterium</taxon>
    </lineage>
</organism>
<dbReference type="Gene3D" id="3.40.50.12230">
    <property type="match status" value="1"/>
</dbReference>
<comment type="catalytic activity">
    <reaction evidence="5">
        <text>L-methionyl-tRNA(fMet) + (6R)-10-formyltetrahydrofolate = N-formyl-L-methionyl-tRNA(fMet) + (6S)-5,6,7,8-tetrahydrofolate + H(+)</text>
        <dbReference type="Rhea" id="RHEA:24380"/>
        <dbReference type="Rhea" id="RHEA-COMP:9952"/>
        <dbReference type="Rhea" id="RHEA-COMP:9953"/>
        <dbReference type="ChEBI" id="CHEBI:15378"/>
        <dbReference type="ChEBI" id="CHEBI:57453"/>
        <dbReference type="ChEBI" id="CHEBI:78530"/>
        <dbReference type="ChEBI" id="CHEBI:78844"/>
        <dbReference type="ChEBI" id="CHEBI:195366"/>
        <dbReference type="EC" id="2.1.2.9"/>
    </reaction>
</comment>
<accession>A0A9X1WJM0</accession>
<dbReference type="GO" id="GO:0005829">
    <property type="term" value="C:cytosol"/>
    <property type="evidence" value="ECO:0007669"/>
    <property type="project" value="TreeGrafter"/>
</dbReference>
<dbReference type="AlphaFoldDB" id="A0A9X1WJM0"/>
<dbReference type="EMBL" id="JALIEA010000017">
    <property type="protein sequence ID" value="MCJ7859653.1"/>
    <property type="molecule type" value="Genomic_DNA"/>
</dbReference>
<proteinExistence type="inferred from homology"/>
<evidence type="ECO:0000259" key="6">
    <source>
        <dbReference type="Pfam" id="PF00551"/>
    </source>
</evidence>
<gene>
    <name evidence="5 8" type="primary">fmt</name>
    <name evidence="8" type="ORF">MUN33_13190</name>
</gene>
<dbReference type="InterPro" id="IPR041711">
    <property type="entry name" value="Met-tRNA-FMT_N"/>
</dbReference>
<feature type="binding site" evidence="5">
    <location>
        <begin position="118"/>
        <end position="121"/>
    </location>
    <ligand>
        <name>(6S)-5,6,7,8-tetrahydrofolate</name>
        <dbReference type="ChEBI" id="CHEBI:57453"/>
    </ligand>
</feature>
<feature type="domain" description="Formyl transferase C-terminal" evidence="7">
    <location>
        <begin position="212"/>
        <end position="314"/>
    </location>
</feature>
<reference evidence="8" key="1">
    <citation type="submission" date="2022-04" db="EMBL/GenBank/DDBJ databases">
        <title>Corynebacterium kalidii LD5P10.</title>
        <authorList>
            <person name="Sun J.Q."/>
        </authorList>
    </citation>
    <scope>NUCLEOTIDE SEQUENCE</scope>
    <source>
        <strain evidence="8">LD5P10</strain>
    </source>
</reference>
<dbReference type="RefSeq" id="WP_244805367.1">
    <property type="nucleotide sequence ID" value="NZ_JALIEA010000017.1"/>
</dbReference>
<comment type="caution">
    <text evidence="8">The sequence shown here is derived from an EMBL/GenBank/DDBJ whole genome shotgun (WGS) entry which is preliminary data.</text>
</comment>
<dbReference type="InterPro" id="IPR036477">
    <property type="entry name" value="Formyl_transf_N_sf"/>
</dbReference>
<feature type="domain" description="Formyl transferase N-terminal" evidence="6">
    <location>
        <begin position="2"/>
        <end position="185"/>
    </location>
</feature>
<dbReference type="NCBIfam" id="TIGR00460">
    <property type="entry name" value="fmt"/>
    <property type="match status" value="1"/>
</dbReference>
<evidence type="ECO:0000256" key="4">
    <source>
        <dbReference type="ARBA" id="ARBA00022917"/>
    </source>
</evidence>
<comment type="similarity">
    <text evidence="1 5">Belongs to the Fmt family.</text>
</comment>
<keyword evidence="4 5" id="KW-0648">Protein biosynthesis</keyword>
<dbReference type="EC" id="2.1.2.9" evidence="2 5"/>
<dbReference type="SUPFAM" id="SSF53328">
    <property type="entry name" value="Formyltransferase"/>
    <property type="match status" value="1"/>
</dbReference>
<keyword evidence="3 5" id="KW-0808">Transferase</keyword>
<dbReference type="GO" id="GO:0004479">
    <property type="term" value="F:methionyl-tRNA formyltransferase activity"/>
    <property type="evidence" value="ECO:0007669"/>
    <property type="project" value="UniProtKB-UniRule"/>
</dbReference>
<evidence type="ECO:0000313" key="8">
    <source>
        <dbReference type="EMBL" id="MCJ7859653.1"/>
    </source>
</evidence>
<evidence type="ECO:0000256" key="5">
    <source>
        <dbReference type="HAMAP-Rule" id="MF_00182"/>
    </source>
</evidence>
<dbReference type="CDD" id="cd08646">
    <property type="entry name" value="FMT_core_Met-tRNA-FMT_N"/>
    <property type="match status" value="1"/>
</dbReference>
<dbReference type="InterPro" id="IPR005794">
    <property type="entry name" value="Fmt"/>
</dbReference>
<dbReference type="InterPro" id="IPR005793">
    <property type="entry name" value="Formyl_trans_C"/>
</dbReference>
<dbReference type="InterPro" id="IPR011034">
    <property type="entry name" value="Formyl_transferase-like_C_sf"/>
</dbReference>
<protein>
    <recommendedName>
        <fullName evidence="2 5">Methionyl-tRNA formyltransferase</fullName>
        <ecNumber evidence="2 5">2.1.2.9</ecNumber>
    </recommendedName>
</protein>
<keyword evidence="9" id="KW-1185">Reference proteome</keyword>
<evidence type="ECO:0000256" key="2">
    <source>
        <dbReference type="ARBA" id="ARBA00012261"/>
    </source>
</evidence>
<sequence>MRILFAGTPEPAAVTLEYLLNESDHEVVAVLTQPDARRGRGRTLHPSKVAEVAGAHGVPVHKFTSLKPGHEDAAEVREILRGYAADGVEAVAVVAYGQILPGDVLDIFTHGWINLHFSLLPRWRGAAPVQAAIAAGDQTTGATTFRIVPELDAGPVTGEVTEAVGPEDTADDLLTRLTYSGRVLLAETLTGLESGAVVPVAQSEEESTYAAKITSADARVDWRAPAAVVQRTARAHTPAPGPWTVLDGERYKLGLMRVTDSADSTDSTPALAPGQVHATKDAVFVGAGDGVLEVTRVQPPGKKMMAAADWARGRSDLFGQGRTVVFDSTAEGVS</sequence>
<dbReference type="SUPFAM" id="SSF50486">
    <property type="entry name" value="FMT C-terminal domain-like"/>
    <property type="match status" value="1"/>
</dbReference>
<comment type="function">
    <text evidence="5">Attaches a formyl group to the free amino group of methionyl-tRNA(fMet). The formyl group appears to play a dual role in the initiator identity of N-formylmethionyl-tRNA by promoting its recognition by IF2 and preventing the misappropriation of this tRNA by the elongation apparatus.</text>
</comment>
<evidence type="ECO:0000259" key="7">
    <source>
        <dbReference type="Pfam" id="PF02911"/>
    </source>
</evidence>
<name>A0A9X1WJM0_9CORY</name>